<keyword evidence="3" id="KW-1185">Reference proteome</keyword>
<dbReference type="GeneID" id="18931444"/>
<reference evidence="3" key="1">
    <citation type="journal article" date="2011" name="Proc. Natl. Acad. Sci. U.S.A.">
        <title>Obligate biotrophy features unraveled by the genomic analysis of rust fungi.</title>
        <authorList>
            <person name="Duplessis S."/>
            <person name="Cuomo C.A."/>
            <person name="Lin Y.-C."/>
            <person name="Aerts A."/>
            <person name="Tisserant E."/>
            <person name="Veneault-Fourrey C."/>
            <person name="Joly D.L."/>
            <person name="Hacquard S."/>
            <person name="Amselem J."/>
            <person name="Cantarel B.L."/>
            <person name="Chiu R."/>
            <person name="Coutinho P.M."/>
            <person name="Feau N."/>
            <person name="Field M."/>
            <person name="Frey P."/>
            <person name="Gelhaye E."/>
            <person name="Goldberg J."/>
            <person name="Grabherr M.G."/>
            <person name="Kodira C.D."/>
            <person name="Kohler A."/>
            <person name="Kuees U."/>
            <person name="Lindquist E.A."/>
            <person name="Lucas S.M."/>
            <person name="Mago R."/>
            <person name="Mauceli E."/>
            <person name="Morin E."/>
            <person name="Murat C."/>
            <person name="Pangilinan J.L."/>
            <person name="Park R."/>
            <person name="Pearson M."/>
            <person name="Quesneville H."/>
            <person name="Rouhier N."/>
            <person name="Sakthikumar S."/>
            <person name="Salamov A.A."/>
            <person name="Schmutz J."/>
            <person name="Selles B."/>
            <person name="Shapiro H."/>
            <person name="Tanguay P."/>
            <person name="Tuskan G.A."/>
            <person name="Henrissat B."/>
            <person name="Van de Peer Y."/>
            <person name="Rouze P."/>
            <person name="Ellis J.G."/>
            <person name="Dodds P.N."/>
            <person name="Schein J.E."/>
            <person name="Zhong S."/>
            <person name="Hamelin R.C."/>
            <person name="Grigoriev I.V."/>
            <person name="Szabo L.J."/>
            <person name="Martin F."/>
        </authorList>
    </citation>
    <scope>NUCLEOTIDE SEQUENCE [LARGE SCALE GENOMIC DNA]</scope>
    <source>
        <strain evidence="3">98AG31 / pathotype 3-4-7</strain>
    </source>
</reference>
<feature type="compositionally biased region" description="Acidic residues" evidence="1">
    <location>
        <begin position="306"/>
        <end position="320"/>
    </location>
</feature>
<feature type="compositionally biased region" description="Polar residues" evidence="1">
    <location>
        <begin position="58"/>
        <end position="90"/>
    </location>
</feature>
<organism evidence="3">
    <name type="scientific">Melampsora larici-populina (strain 98AG31 / pathotype 3-4-7)</name>
    <name type="common">Poplar leaf rust fungus</name>
    <dbReference type="NCBI Taxonomy" id="747676"/>
    <lineage>
        <taxon>Eukaryota</taxon>
        <taxon>Fungi</taxon>
        <taxon>Dikarya</taxon>
        <taxon>Basidiomycota</taxon>
        <taxon>Pucciniomycotina</taxon>
        <taxon>Pucciniomycetes</taxon>
        <taxon>Pucciniales</taxon>
        <taxon>Melampsoraceae</taxon>
        <taxon>Melampsora</taxon>
    </lineage>
</organism>
<dbReference type="HOGENOM" id="CLU_852799_0_0_1"/>
<dbReference type="AlphaFoldDB" id="F4SDV6"/>
<protein>
    <submittedName>
        <fullName evidence="2">Uncharacterized protein</fullName>
    </submittedName>
</protein>
<proteinExistence type="predicted"/>
<evidence type="ECO:0000313" key="3">
    <source>
        <dbReference type="Proteomes" id="UP000001072"/>
    </source>
</evidence>
<sequence>MSNQREIGVSVPHTYTHTSRNIVICLPHERLTLTIELKDTLERLGLGKPLVPKLNPDLDTSITNHASTPLMSTSRKGSSDPVQTAPTTTTGLGGSCAAPICIDLTEDTDTDDDSTQHSQQPSTVTSTQPSSPPAFSNVSPGLFGDEVSNQFAVSFRNWAAISNDGPGPPLQLDVKPDIHRQPALPTTLLHPPAALPTNLQEWPGNDVLISSLLAWYRSAGVPPIRRARIQKWKKRYGTHYVFKQKTVYRYAAWVDLVGYERMNLFVQTWPGDGTNTKETLTVAVTRPHFQLEYNIVCGFGDKPEAIEDEDDSQPSDDNDDLPPNPI</sequence>
<feature type="region of interest" description="Disordered" evidence="1">
    <location>
        <begin position="302"/>
        <end position="326"/>
    </location>
</feature>
<dbReference type="EMBL" id="GL883301">
    <property type="protein sequence ID" value="EGF97169.1"/>
    <property type="molecule type" value="Genomic_DNA"/>
</dbReference>
<feature type="region of interest" description="Disordered" evidence="1">
    <location>
        <begin position="57"/>
        <end position="91"/>
    </location>
</feature>
<accession>F4SDV6</accession>
<dbReference type="KEGG" id="mlr:MELLADRAFT_70165"/>
<name>F4SDV6_MELLP</name>
<dbReference type="InParanoid" id="F4SDV6"/>
<dbReference type="VEuPathDB" id="FungiDB:MELLADRAFT_70165"/>
<evidence type="ECO:0000256" key="1">
    <source>
        <dbReference type="SAM" id="MobiDB-lite"/>
    </source>
</evidence>
<gene>
    <name evidence="2" type="ORF">MELLADRAFT_70165</name>
</gene>
<dbReference type="RefSeq" id="XP_007419560.1">
    <property type="nucleotide sequence ID" value="XM_007419498.1"/>
</dbReference>
<dbReference type="OrthoDB" id="10618394at2759"/>
<evidence type="ECO:0000313" key="2">
    <source>
        <dbReference type="EMBL" id="EGF97169.1"/>
    </source>
</evidence>
<feature type="region of interest" description="Disordered" evidence="1">
    <location>
        <begin position="105"/>
        <end position="141"/>
    </location>
</feature>
<dbReference type="Proteomes" id="UP000001072">
    <property type="component" value="Unassembled WGS sequence"/>
</dbReference>
<feature type="compositionally biased region" description="Low complexity" evidence="1">
    <location>
        <begin position="116"/>
        <end position="129"/>
    </location>
</feature>